<keyword evidence="4 9" id="KW-0963">Cytoplasm</keyword>
<dbReference type="GO" id="GO:0032266">
    <property type="term" value="F:phosphatidylinositol-3-phosphate binding"/>
    <property type="evidence" value="ECO:0007669"/>
    <property type="project" value="UniProtKB-UniRule"/>
</dbReference>
<evidence type="ECO:0000256" key="6">
    <source>
        <dbReference type="ARBA" id="ARBA00022771"/>
    </source>
</evidence>
<dbReference type="Gene3D" id="2.30.29.30">
    <property type="entry name" value="Pleckstrin-homology domain (PH domain)/Phosphotyrosine-binding domain (PTB)"/>
    <property type="match status" value="1"/>
</dbReference>
<keyword evidence="9" id="KW-0967">Endosome</keyword>
<dbReference type="Gene3D" id="6.10.140.260">
    <property type="match status" value="1"/>
</dbReference>
<evidence type="ECO:0000256" key="4">
    <source>
        <dbReference type="ARBA" id="ARBA00022490"/>
    </source>
</evidence>
<dbReference type="GO" id="GO:0043130">
    <property type="term" value="F:ubiquitin binding"/>
    <property type="evidence" value="ECO:0007669"/>
    <property type="project" value="UniProtKB-UniRule"/>
</dbReference>
<feature type="non-terminal residue" evidence="12">
    <location>
        <position position="1"/>
    </location>
</feature>
<evidence type="ECO:0000256" key="5">
    <source>
        <dbReference type="ARBA" id="ARBA00022723"/>
    </source>
</evidence>
<name>A0A819US93_9BILA</name>
<dbReference type="InterPro" id="IPR040608">
    <property type="entry name" value="Snf8/Vps36"/>
</dbReference>
<evidence type="ECO:0000313" key="13">
    <source>
        <dbReference type="Proteomes" id="UP000663866"/>
    </source>
</evidence>
<evidence type="ECO:0000259" key="11">
    <source>
        <dbReference type="Pfam" id="PF04500"/>
    </source>
</evidence>
<evidence type="ECO:0000256" key="7">
    <source>
        <dbReference type="ARBA" id="ARBA00022833"/>
    </source>
</evidence>
<dbReference type="InterPro" id="IPR036390">
    <property type="entry name" value="WH_DNA-bd_sf"/>
</dbReference>
<keyword evidence="5" id="KW-0479">Metal-binding</keyword>
<dbReference type="InterPro" id="IPR007588">
    <property type="entry name" value="Znf_FLYWCH"/>
</dbReference>
<keyword evidence="13" id="KW-1185">Reference proteome</keyword>
<dbReference type="Pfam" id="PF04500">
    <property type="entry name" value="FLYWCH"/>
    <property type="match status" value="1"/>
</dbReference>
<dbReference type="Proteomes" id="UP000663866">
    <property type="component" value="Unassembled WGS sequence"/>
</dbReference>
<evidence type="ECO:0000256" key="3">
    <source>
        <dbReference type="ARBA" id="ARBA00022448"/>
    </source>
</evidence>
<dbReference type="Gene3D" id="1.10.10.10">
    <property type="entry name" value="Winged helix-like DNA-binding domain superfamily/Winged helix DNA-binding domain"/>
    <property type="match status" value="2"/>
</dbReference>
<keyword evidence="8 9" id="KW-0653">Protein transport</keyword>
<comment type="similarity">
    <text evidence="1 9">Belongs to the VPS36 family.</text>
</comment>
<dbReference type="FunFam" id="1.10.10.10:FF:000416">
    <property type="entry name" value="Vacuolar protein-sorting-associated protein 36"/>
    <property type="match status" value="1"/>
</dbReference>
<proteinExistence type="inferred from homology"/>
<dbReference type="GO" id="GO:0043328">
    <property type="term" value="P:protein transport to vacuole involved in ubiquitin-dependent protein catabolic process via the multivesicular body sorting pathway"/>
    <property type="evidence" value="ECO:0007669"/>
    <property type="project" value="UniProtKB-UniRule"/>
</dbReference>
<comment type="subunit">
    <text evidence="9">Component of the endosomal sorting complex required for transport II (ESCRT-II).</text>
</comment>
<dbReference type="PANTHER" id="PTHR13128:SF12">
    <property type="entry name" value="VACUOLAR PROTEIN-SORTING-ASSOCIATED PROTEIN 36"/>
    <property type="match status" value="1"/>
</dbReference>
<dbReference type="GO" id="GO:0008270">
    <property type="term" value="F:zinc ion binding"/>
    <property type="evidence" value="ECO:0007669"/>
    <property type="project" value="UniProtKB-KW"/>
</dbReference>
<organism evidence="12 13">
    <name type="scientific">Rotaria magnacalcarata</name>
    <dbReference type="NCBI Taxonomy" id="392030"/>
    <lineage>
        <taxon>Eukaryota</taxon>
        <taxon>Metazoa</taxon>
        <taxon>Spiralia</taxon>
        <taxon>Gnathifera</taxon>
        <taxon>Rotifera</taxon>
        <taxon>Eurotatoria</taxon>
        <taxon>Bdelloidea</taxon>
        <taxon>Philodinida</taxon>
        <taxon>Philodinidae</taxon>
        <taxon>Rotaria</taxon>
    </lineage>
</organism>
<comment type="function">
    <text evidence="9">Component of the ESCRT-II complex (endosomal sorting complex required for transport II), which is required for multivesicular body (MVB) formation and sorting of endosomal cargo proteins into MVBs.</text>
</comment>
<evidence type="ECO:0000256" key="1">
    <source>
        <dbReference type="ARBA" id="ARBA00009697"/>
    </source>
</evidence>
<dbReference type="AlphaFoldDB" id="A0A819US93"/>
<dbReference type="InterPro" id="IPR036388">
    <property type="entry name" value="WH-like_DNA-bd_sf"/>
</dbReference>
<keyword evidence="3 9" id="KW-0813">Transport</keyword>
<keyword evidence="10" id="KW-0175">Coiled coil</keyword>
<comment type="subcellular location">
    <subcellularLocation>
        <location evidence="9">Cytoplasm</location>
    </subcellularLocation>
    <subcellularLocation>
        <location evidence="9">Endosome</location>
    </subcellularLocation>
</comment>
<dbReference type="EMBL" id="CAJOBG010004056">
    <property type="protein sequence ID" value="CAF4093039.1"/>
    <property type="molecule type" value="Genomic_DNA"/>
</dbReference>
<dbReference type="Gene3D" id="2.20.25.240">
    <property type="match status" value="1"/>
</dbReference>
<accession>A0A819US93</accession>
<gene>
    <name evidence="12" type="ORF">OVN521_LOCUS20470</name>
</gene>
<keyword evidence="6" id="KW-0863">Zinc-finger</keyword>
<dbReference type="PANTHER" id="PTHR13128">
    <property type="entry name" value="VACUOLAR PROTEIN-SORTING-ASSOCIATED PROTEIN 36"/>
    <property type="match status" value="1"/>
</dbReference>
<evidence type="ECO:0000256" key="9">
    <source>
        <dbReference type="RuleBase" id="RU367095"/>
    </source>
</evidence>
<dbReference type="Pfam" id="PF04157">
    <property type="entry name" value="EAP30"/>
    <property type="match status" value="1"/>
</dbReference>
<keyword evidence="7" id="KW-0862">Zinc</keyword>
<dbReference type="GO" id="GO:0000814">
    <property type="term" value="C:ESCRT II complex"/>
    <property type="evidence" value="ECO:0007669"/>
    <property type="project" value="UniProtKB-UniRule"/>
</dbReference>
<evidence type="ECO:0000256" key="2">
    <source>
        <dbReference type="ARBA" id="ARBA00017953"/>
    </source>
</evidence>
<dbReference type="InterPro" id="IPR011993">
    <property type="entry name" value="PH-like_dom_sf"/>
</dbReference>
<evidence type="ECO:0000313" key="12">
    <source>
        <dbReference type="EMBL" id="CAF4093039.1"/>
    </source>
</evidence>
<sequence>KMNSKLVFTTTNRDALVLNYQGYQYTIKRQYKETNEWRCRQRPCTTSLSLCRANISMIREASHHTCTQSSPKKLVLDEAISRMKKRAGEETLPILQIYSQEIIKVRVNNLDMNTGTFFPLARLICILSKSQAKRPGPFASSTHDEIQFEFRDGGCNEFFRLVQEELAKKRWSVQPAKPTTTMSAAMSDRSHRTGISGIENHLQHQLNVQHQSISGAFRDLNNLMQQAKDMVNISKTIANKIQEKRSDLTSDETIRFRSYLLSLGIDNPVTKESAGSQYHVSLAREVASLLEKSLKDTNGIMTLSDAFCRINRARGYELISPEDLLNAAVHMEQLNLPVRLRVLSSGIKSFELTNHNEENDLKEITNQVESAKSMSADQLANLIGIPVIVARERLIAAETNGLLCRDDSIEGLRFYPNLF</sequence>
<comment type="caution">
    <text evidence="12">The sequence shown here is derived from an EMBL/GenBank/DDBJ whole genome shotgun (WGS) entry which is preliminary data.</text>
</comment>
<dbReference type="InterPro" id="IPR037855">
    <property type="entry name" value="Vps36"/>
</dbReference>
<dbReference type="GO" id="GO:0031902">
    <property type="term" value="C:late endosome membrane"/>
    <property type="evidence" value="ECO:0007669"/>
    <property type="project" value="UniProtKB-UniRule"/>
</dbReference>
<protein>
    <recommendedName>
        <fullName evidence="2 9">Vacuolar protein-sorting-associated protein 36</fullName>
    </recommendedName>
    <alternativeName>
        <fullName evidence="9">ESCRT-II complex subunit VPS36</fullName>
    </alternativeName>
</protein>
<evidence type="ECO:0000256" key="10">
    <source>
        <dbReference type="SAM" id="Coils"/>
    </source>
</evidence>
<feature type="coiled-coil region" evidence="10">
    <location>
        <begin position="347"/>
        <end position="374"/>
    </location>
</feature>
<dbReference type="SUPFAM" id="SSF46785">
    <property type="entry name" value="Winged helix' DNA-binding domain"/>
    <property type="match status" value="2"/>
</dbReference>
<reference evidence="12" key="1">
    <citation type="submission" date="2021-02" db="EMBL/GenBank/DDBJ databases">
        <authorList>
            <person name="Nowell W R."/>
        </authorList>
    </citation>
    <scope>NUCLEOTIDE SEQUENCE</scope>
</reference>
<feature type="domain" description="FLYWCH-type" evidence="11">
    <location>
        <begin position="8"/>
        <end position="68"/>
    </location>
</feature>
<evidence type="ECO:0000256" key="8">
    <source>
        <dbReference type="ARBA" id="ARBA00022927"/>
    </source>
</evidence>